<evidence type="ECO:0000313" key="1">
    <source>
        <dbReference type="EMBL" id="KAK9903543.1"/>
    </source>
</evidence>
<sequence>MIPTQQACTAFRQVNLHLPTPMIRELHSPHLPTVIPDGSTTTAILQHPLAEATRVIVQRVCKCARR</sequence>
<gene>
    <name evidence="1" type="ORF">WJX75_008369</name>
</gene>
<comment type="caution">
    <text evidence="1">The sequence shown here is derived from an EMBL/GenBank/DDBJ whole genome shotgun (WGS) entry which is preliminary data.</text>
</comment>
<evidence type="ECO:0000313" key="2">
    <source>
        <dbReference type="Proteomes" id="UP001491310"/>
    </source>
</evidence>
<reference evidence="1 2" key="1">
    <citation type="journal article" date="2024" name="Nat. Commun.">
        <title>Phylogenomics reveals the evolutionary origins of lichenization in chlorophyte algae.</title>
        <authorList>
            <person name="Puginier C."/>
            <person name="Libourel C."/>
            <person name="Otte J."/>
            <person name="Skaloud P."/>
            <person name="Haon M."/>
            <person name="Grisel S."/>
            <person name="Petersen M."/>
            <person name="Berrin J.G."/>
            <person name="Delaux P.M."/>
            <person name="Dal Grande F."/>
            <person name="Keller J."/>
        </authorList>
    </citation>
    <scope>NUCLEOTIDE SEQUENCE [LARGE SCALE GENOMIC DNA]</scope>
    <source>
        <strain evidence="1 2">SAG 216-7</strain>
    </source>
</reference>
<dbReference type="EMBL" id="JALJOT010000014">
    <property type="protein sequence ID" value="KAK9903543.1"/>
    <property type="molecule type" value="Genomic_DNA"/>
</dbReference>
<proteinExistence type="predicted"/>
<keyword evidence="2" id="KW-1185">Reference proteome</keyword>
<dbReference type="Proteomes" id="UP001491310">
    <property type="component" value="Unassembled WGS sequence"/>
</dbReference>
<protein>
    <submittedName>
        <fullName evidence="1">Uncharacterized protein</fullName>
    </submittedName>
</protein>
<organism evidence="1 2">
    <name type="scientific">Coccomyxa subellipsoidea</name>
    <dbReference type="NCBI Taxonomy" id="248742"/>
    <lineage>
        <taxon>Eukaryota</taxon>
        <taxon>Viridiplantae</taxon>
        <taxon>Chlorophyta</taxon>
        <taxon>core chlorophytes</taxon>
        <taxon>Trebouxiophyceae</taxon>
        <taxon>Trebouxiophyceae incertae sedis</taxon>
        <taxon>Coccomyxaceae</taxon>
        <taxon>Coccomyxa</taxon>
    </lineage>
</organism>
<name>A0ABR2YER3_9CHLO</name>
<accession>A0ABR2YER3</accession>